<keyword evidence="2" id="KW-0472">Membrane</keyword>
<feature type="region of interest" description="Disordered" evidence="1">
    <location>
        <begin position="909"/>
        <end position="939"/>
    </location>
</feature>
<keyword evidence="2" id="KW-1133">Transmembrane helix</keyword>
<name>A0A1Q9EZF8_SYMMI</name>
<evidence type="ECO:0000256" key="2">
    <source>
        <dbReference type="SAM" id="Phobius"/>
    </source>
</evidence>
<dbReference type="Proteomes" id="UP000186817">
    <property type="component" value="Unassembled WGS sequence"/>
</dbReference>
<evidence type="ECO:0000256" key="1">
    <source>
        <dbReference type="SAM" id="MobiDB-lite"/>
    </source>
</evidence>
<accession>A0A1Q9EZF8</accession>
<sequence>MIVKTMLMFKTVSAIMTAIAVTTMMMMMMLMKKKKMMMMMTMLMQLMMMMMMLMKKKKMMMMMTMLMQLMMMTMMLMVKGQFAFILAYTRSVFESWQPPSDGRHVDQYVAYLAYFCAWLSFQNYQAYKWHDINTFLFLLFYGYCGASDLRIITLLMLQGNESNISELEIGQEVSPSGLRTLRRSPFDQKNALRSELAMVRFGCYFFLGQDTPVYVAGTFSFAMTAATPEQVAAAARAALAAALGVEGVVVNLARRLSGSDAGTATEFVVHYAELPLEDAPKTLQSASMAEVSCGFAGALAKESSDLDLVGEDVFEAMRAWMKSEAELVKVFVACSGNESGNTSSEDSDLETEEAGEDSSLGFANLTGDNLAVRISGSLRFSLEGVQVSHARRLATAWTPSLARLLSSTYQVVQLFDAYIDSMFFHRISEPNSATRTILQEDLAKVSYQLTVPVEEVATLAEGLVFPNVGRPRIPTVVGAAELLMTQPPRSKSYTVQKQTLTIAGSGIGSLGCRCSKFFGDVVCHGCFSIQEGVRHFLRCDTQLLKDVRLLATVPGHTTELAIPADFATLQEGGNSTTCLYNAAMQAMHVYTSYSAAFIARGLTRRGTQKRDIDAPSNSCQCSSMSSPKVIAPTDNAKQMRYEYAPNAEELGRQRRADAAAEALDLITEAMGMANDVGMPGVVDYLSAAATRLSQLHLIRRPGTNRGGRPLPTPNAFEIAALTVGVMEESAQQGEPPSMAEMLELLELVQAGMALLTRGRHSYNWQVTHWATDAAEEALALLTVATATDHAGELQRAQPDVGDTLPRLRNLLDEAATGVGVLVGIYPHRGEAEQTHPADVIAQQEDQPQQVQHPHRDPPDALHIYKAPRYLRQLIPFLDGNMRNLGDNALTHIGDWIRSHWGDSVQLLSSDDEEVQPEQDRPAQPAADVDEGDQHLRGTPYADEGAEETLMDMASGAASSTAPFTRSAFAPHTHFLIYTASNFSEQSYPSALAIADTSNLAFLDLDLDGGELGGLLQWTPAQAPAVQDYLVYLDTSASFGGRSQLGSATSGSSVLAETAQLGYDVIAVYTRSSLAEQTTPVAIAPVDSEALSENVSFVDLDLDEVVYFAESECDLQHEVSRTFKRQEGGVEGAMPQVSAQAPDIKLLPQAVYTVALGGADGDFSIFLEPETLKQNYTHLAIFAKSVLVEQSTPASLLIFDAAASVSDLAFDDLDLDEQQLGGSITFLPPTSSANLVDSYAIYLASTPAGTFRSQMGDALPVDREYLALPPETDINSFDHIVAYTRSSLVESDSETFQQTTPVALRISDVQARVENVSFYDLDLDFTELGGDLAWSEPRNTAQVKQYVIYLAEDMADADLGDTSEDSRSGEDSDAQDALSGLNISARLYLANAAYNSFLIYAKSALIEQTTPEIHSIYDAKANVVNPLLVDEDLDFDELGGRVLLYRAFLAQDRSASGRSQIGEDIYAPGVETNLSAEQPLESCGALGLRDKQLAEQTTPTSSLLSVRIVSEIRFDDYDLDIEEVGGDVSWQAPLPSTYASCRELPSGSGKTAPPGSLWAFVGRTLGVVRAASMNLFLPSETPIADATHLLVFASSSLAEQLTPRAFEITDTESRVSGISFTDLDLDFQDLAGDVSWLQPSSRDFVSTYAPSSVLYLARDSVGSGRSQLSEIPLGTSTLAEQTTPAATTISDLVAMVDLLHTVSNVTFEDFDLDGSDIGGNLTWSAPDNEAFVEHYLVYLAISCNITNSSEAAALLRGSAALTVEGAVAMITSMANASSAQGIHGPTVISSMA</sequence>
<gene>
    <name evidence="3" type="ORF">AK812_SmicGene3253</name>
</gene>
<dbReference type="OrthoDB" id="10641235at2759"/>
<keyword evidence="2" id="KW-0812">Transmembrane</keyword>
<feature type="transmembrane region" description="Helical" evidence="2">
    <location>
        <begin position="107"/>
        <end position="124"/>
    </location>
</feature>
<evidence type="ECO:0000313" key="4">
    <source>
        <dbReference type="Proteomes" id="UP000186817"/>
    </source>
</evidence>
<evidence type="ECO:0000313" key="3">
    <source>
        <dbReference type="EMBL" id="OLQ12777.1"/>
    </source>
</evidence>
<feature type="compositionally biased region" description="Acidic residues" evidence="1">
    <location>
        <begin position="345"/>
        <end position="356"/>
    </location>
</feature>
<dbReference type="EMBL" id="LSRX01000038">
    <property type="protein sequence ID" value="OLQ12777.1"/>
    <property type="molecule type" value="Genomic_DNA"/>
</dbReference>
<protein>
    <submittedName>
        <fullName evidence="3">Uncharacterized protein</fullName>
    </submittedName>
</protein>
<proteinExistence type="predicted"/>
<organism evidence="3 4">
    <name type="scientific">Symbiodinium microadriaticum</name>
    <name type="common">Dinoflagellate</name>
    <name type="synonym">Zooxanthella microadriatica</name>
    <dbReference type="NCBI Taxonomy" id="2951"/>
    <lineage>
        <taxon>Eukaryota</taxon>
        <taxon>Sar</taxon>
        <taxon>Alveolata</taxon>
        <taxon>Dinophyceae</taxon>
        <taxon>Suessiales</taxon>
        <taxon>Symbiodiniaceae</taxon>
        <taxon>Symbiodinium</taxon>
    </lineage>
</organism>
<feature type="transmembrane region" description="Helical" evidence="2">
    <location>
        <begin position="136"/>
        <end position="157"/>
    </location>
</feature>
<keyword evidence="4" id="KW-1185">Reference proteome</keyword>
<feature type="region of interest" description="Disordered" evidence="1">
    <location>
        <begin position="337"/>
        <end position="357"/>
    </location>
</feature>
<reference evidence="3 4" key="1">
    <citation type="submission" date="2016-02" db="EMBL/GenBank/DDBJ databases">
        <title>Genome analysis of coral dinoflagellate symbionts highlights evolutionary adaptations to a symbiotic lifestyle.</title>
        <authorList>
            <person name="Aranda M."/>
            <person name="Li Y."/>
            <person name="Liew Y.J."/>
            <person name="Baumgarten S."/>
            <person name="Simakov O."/>
            <person name="Wilson M."/>
            <person name="Piel J."/>
            <person name="Ashoor H."/>
            <person name="Bougouffa S."/>
            <person name="Bajic V.B."/>
            <person name="Ryu T."/>
            <person name="Ravasi T."/>
            <person name="Bayer T."/>
            <person name="Micklem G."/>
            <person name="Kim H."/>
            <person name="Bhak J."/>
            <person name="Lajeunesse T.C."/>
            <person name="Voolstra C.R."/>
        </authorList>
    </citation>
    <scope>NUCLEOTIDE SEQUENCE [LARGE SCALE GENOMIC DNA]</scope>
    <source>
        <strain evidence="3 4">CCMP2467</strain>
    </source>
</reference>
<comment type="caution">
    <text evidence="3">The sequence shown here is derived from an EMBL/GenBank/DDBJ whole genome shotgun (WGS) entry which is preliminary data.</text>
</comment>